<dbReference type="GO" id="GO:0005886">
    <property type="term" value="C:plasma membrane"/>
    <property type="evidence" value="ECO:0007669"/>
    <property type="project" value="TreeGrafter"/>
</dbReference>
<dbReference type="InterPro" id="IPR029787">
    <property type="entry name" value="Nucleotide_cyclase"/>
</dbReference>
<dbReference type="EC" id="2.7.7.65" evidence="2"/>
<evidence type="ECO:0000259" key="5">
    <source>
        <dbReference type="PROSITE" id="PS50110"/>
    </source>
</evidence>
<keyword evidence="7" id="KW-0548">Nucleotidyltransferase</keyword>
<evidence type="ECO:0000256" key="3">
    <source>
        <dbReference type="ARBA" id="ARBA00034247"/>
    </source>
</evidence>
<dbReference type="PANTHER" id="PTHR45138:SF9">
    <property type="entry name" value="DIGUANYLATE CYCLASE DGCM-RELATED"/>
    <property type="match status" value="1"/>
</dbReference>
<evidence type="ECO:0000313" key="7">
    <source>
        <dbReference type="EMBL" id="UZW76674.1"/>
    </source>
</evidence>
<dbReference type="GO" id="GO:0052621">
    <property type="term" value="F:diguanylate cyclase activity"/>
    <property type="evidence" value="ECO:0007669"/>
    <property type="project" value="UniProtKB-EC"/>
</dbReference>
<gene>
    <name evidence="7" type="ORF">NNL22_08860</name>
</gene>
<comment type="catalytic activity">
    <reaction evidence="3">
        <text>2 GTP = 3',3'-c-di-GMP + 2 diphosphate</text>
        <dbReference type="Rhea" id="RHEA:24898"/>
        <dbReference type="ChEBI" id="CHEBI:33019"/>
        <dbReference type="ChEBI" id="CHEBI:37565"/>
        <dbReference type="ChEBI" id="CHEBI:58805"/>
        <dbReference type="EC" id="2.7.7.65"/>
    </reaction>
</comment>
<dbReference type="PROSITE" id="PS50887">
    <property type="entry name" value="GGDEF"/>
    <property type="match status" value="1"/>
</dbReference>
<dbReference type="PROSITE" id="PS50110">
    <property type="entry name" value="RESPONSE_REGULATORY"/>
    <property type="match status" value="2"/>
</dbReference>
<keyword evidence="4" id="KW-0597">Phosphoprotein</keyword>
<dbReference type="EMBL" id="CP101527">
    <property type="protein sequence ID" value="UZW76674.1"/>
    <property type="molecule type" value="Genomic_DNA"/>
</dbReference>
<dbReference type="Proteomes" id="UP001164472">
    <property type="component" value="Chromosome"/>
</dbReference>
<sequence length="416" mass="47144">MKKFLVVEDSPIVIKIIKHIAKLDPSLHFDTATSYKEAKTLLEDNGIDKYLAAVVDLNLPDAPDGEVVDYTLSLKIPTIVLTGSYDEHKRDEMLEKPIVDYVVKESRFSYEYVLKLIHRLHKNQHIKVLVADDSKTSRKFITTMLQPHLYQVIEAEDGQQALEIIQKDSNIKLLITDYNMPVMNGFDLVKNIRREVDKNSLVIIGLSTQGSGGLSAKFIKNGANDFLSKPFSHEEFHCRILHNIETMEHVETIQHAAYHDYLTDLFNRRYFYEKGEEALSNSHKKGTPTCLALIDIDHFKKINDVYGHDAGDHTLKEISVLLKQAFGRFIFARMGGEEFCALMPGLDINKATTLLENFRELVEDHIIMLDNTSVTVTISAGIASDENNSLDELMNEADRQLYNAKEGGRNQICAAS</sequence>
<evidence type="ECO:0000256" key="1">
    <source>
        <dbReference type="ARBA" id="ARBA00001946"/>
    </source>
</evidence>
<dbReference type="Pfam" id="PF00072">
    <property type="entry name" value="Response_reg"/>
    <property type="match status" value="1"/>
</dbReference>
<dbReference type="InterPro" id="IPR000160">
    <property type="entry name" value="GGDEF_dom"/>
</dbReference>
<dbReference type="CDD" id="cd19921">
    <property type="entry name" value="REC_1_GGDEF"/>
    <property type="match status" value="1"/>
</dbReference>
<feature type="domain" description="Response regulatory" evidence="5">
    <location>
        <begin position="3"/>
        <end position="119"/>
    </location>
</feature>
<dbReference type="InterPro" id="IPR043128">
    <property type="entry name" value="Rev_trsase/Diguanyl_cyclase"/>
</dbReference>
<dbReference type="GO" id="GO:0043709">
    <property type="term" value="P:cell adhesion involved in single-species biofilm formation"/>
    <property type="evidence" value="ECO:0007669"/>
    <property type="project" value="TreeGrafter"/>
</dbReference>
<dbReference type="InterPro" id="IPR050469">
    <property type="entry name" value="Diguanylate_Cyclase"/>
</dbReference>
<keyword evidence="7" id="KW-0808">Transferase</keyword>
<dbReference type="KEGG" id="asem:NNL22_08860"/>
<evidence type="ECO:0000256" key="4">
    <source>
        <dbReference type="PROSITE-ProRule" id="PRU00169"/>
    </source>
</evidence>
<dbReference type="InterPro" id="IPR011006">
    <property type="entry name" value="CheY-like_superfamily"/>
</dbReference>
<accession>A0A9E8HLH8</accession>
<feature type="domain" description="GGDEF" evidence="6">
    <location>
        <begin position="287"/>
        <end position="416"/>
    </location>
</feature>
<dbReference type="FunFam" id="3.30.70.270:FF:000001">
    <property type="entry name" value="Diguanylate cyclase domain protein"/>
    <property type="match status" value="1"/>
</dbReference>
<dbReference type="SUPFAM" id="SSF55073">
    <property type="entry name" value="Nucleotide cyclase"/>
    <property type="match status" value="1"/>
</dbReference>
<dbReference type="CDD" id="cd01949">
    <property type="entry name" value="GGDEF"/>
    <property type="match status" value="1"/>
</dbReference>
<keyword evidence="8" id="KW-1185">Reference proteome</keyword>
<proteinExistence type="predicted"/>
<reference evidence="7" key="1">
    <citation type="submission" date="2022-07" db="EMBL/GenBank/DDBJ databases">
        <title>Alkalimarinus sp. nov., isolated from gut of a Alitta virens.</title>
        <authorList>
            <person name="Yang A.I."/>
            <person name="Shin N.-R."/>
        </authorList>
    </citation>
    <scope>NUCLEOTIDE SEQUENCE</scope>
    <source>
        <strain evidence="7">FA028</strain>
    </source>
</reference>
<evidence type="ECO:0000313" key="8">
    <source>
        <dbReference type="Proteomes" id="UP001164472"/>
    </source>
</evidence>
<dbReference type="InterPro" id="IPR001789">
    <property type="entry name" value="Sig_transdc_resp-reg_receiver"/>
</dbReference>
<organism evidence="7 8">
    <name type="scientific">Alkalimarinus sediminis</name>
    <dbReference type="NCBI Taxonomy" id="1632866"/>
    <lineage>
        <taxon>Bacteria</taxon>
        <taxon>Pseudomonadati</taxon>
        <taxon>Pseudomonadota</taxon>
        <taxon>Gammaproteobacteria</taxon>
        <taxon>Alteromonadales</taxon>
        <taxon>Alteromonadaceae</taxon>
        <taxon>Alkalimarinus</taxon>
    </lineage>
</organism>
<dbReference type="Gene3D" id="3.40.50.2300">
    <property type="match status" value="2"/>
</dbReference>
<feature type="modified residue" description="4-aspartylphosphate" evidence="4">
    <location>
        <position position="177"/>
    </location>
</feature>
<dbReference type="GO" id="GO:0000160">
    <property type="term" value="P:phosphorelay signal transduction system"/>
    <property type="evidence" value="ECO:0007669"/>
    <property type="project" value="InterPro"/>
</dbReference>
<protein>
    <recommendedName>
        <fullName evidence="2">diguanylate cyclase</fullName>
        <ecNumber evidence="2">2.7.7.65</ecNumber>
    </recommendedName>
</protein>
<dbReference type="Gene3D" id="3.30.70.270">
    <property type="match status" value="1"/>
</dbReference>
<name>A0A9E8HLH8_9ALTE</name>
<dbReference type="SMART" id="SM00267">
    <property type="entry name" value="GGDEF"/>
    <property type="match status" value="1"/>
</dbReference>
<dbReference type="Pfam" id="PF00990">
    <property type="entry name" value="GGDEF"/>
    <property type="match status" value="1"/>
</dbReference>
<dbReference type="AlphaFoldDB" id="A0A9E8HLH8"/>
<comment type="cofactor">
    <cofactor evidence="1">
        <name>Mg(2+)</name>
        <dbReference type="ChEBI" id="CHEBI:18420"/>
    </cofactor>
</comment>
<dbReference type="CDD" id="cd17544">
    <property type="entry name" value="REC_2_GGDEF"/>
    <property type="match status" value="1"/>
</dbReference>
<feature type="domain" description="Response regulatory" evidence="5">
    <location>
        <begin position="127"/>
        <end position="244"/>
    </location>
</feature>
<feature type="modified residue" description="4-aspartylphosphate" evidence="4">
    <location>
        <position position="56"/>
    </location>
</feature>
<dbReference type="SMART" id="SM00448">
    <property type="entry name" value="REC"/>
    <property type="match status" value="2"/>
</dbReference>
<dbReference type="NCBIfam" id="TIGR00254">
    <property type="entry name" value="GGDEF"/>
    <property type="match status" value="1"/>
</dbReference>
<evidence type="ECO:0000259" key="6">
    <source>
        <dbReference type="PROSITE" id="PS50887"/>
    </source>
</evidence>
<dbReference type="PANTHER" id="PTHR45138">
    <property type="entry name" value="REGULATORY COMPONENTS OF SENSORY TRANSDUCTION SYSTEM"/>
    <property type="match status" value="1"/>
</dbReference>
<dbReference type="SUPFAM" id="SSF52172">
    <property type="entry name" value="CheY-like"/>
    <property type="match status" value="2"/>
</dbReference>
<dbReference type="RefSeq" id="WP_251812387.1">
    <property type="nucleotide sequence ID" value="NZ_CP101527.1"/>
</dbReference>
<dbReference type="GO" id="GO:1902201">
    <property type="term" value="P:negative regulation of bacterial-type flagellum-dependent cell motility"/>
    <property type="evidence" value="ECO:0007669"/>
    <property type="project" value="TreeGrafter"/>
</dbReference>
<evidence type="ECO:0000256" key="2">
    <source>
        <dbReference type="ARBA" id="ARBA00012528"/>
    </source>
</evidence>